<protein>
    <submittedName>
        <fullName evidence="1">Uncharacterized protein</fullName>
    </submittedName>
</protein>
<sequence length="34" mass="4381">MAEEQWIVLYANREQRLRIRRRRIRNQVLEDQKI</sequence>
<dbReference type="EMBL" id="KQ972501">
    <property type="protein sequence ID" value="KXZ75887.1"/>
    <property type="molecule type" value="Genomic_DNA"/>
</dbReference>
<evidence type="ECO:0000313" key="2">
    <source>
        <dbReference type="Proteomes" id="UP000007266"/>
    </source>
</evidence>
<proteinExistence type="predicted"/>
<organism evidence="1 2">
    <name type="scientific">Tribolium castaneum</name>
    <name type="common">Red flour beetle</name>
    <dbReference type="NCBI Taxonomy" id="7070"/>
    <lineage>
        <taxon>Eukaryota</taxon>
        <taxon>Metazoa</taxon>
        <taxon>Ecdysozoa</taxon>
        <taxon>Arthropoda</taxon>
        <taxon>Hexapoda</taxon>
        <taxon>Insecta</taxon>
        <taxon>Pterygota</taxon>
        <taxon>Neoptera</taxon>
        <taxon>Endopterygota</taxon>
        <taxon>Coleoptera</taxon>
        <taxon>Polyphaga</taxon>
        <taxon>Cucujiformia</taxon>
        <taxon>Tenebrionidae</taxon>
        <taxon>Tenebrionidae incertae sedis</taxon>
        <taxon>Tribolium</taxon>
    </lineage>
</organism>
<name>A0A139W9C4_TRICA</name>
<dbReference type="InParanoid" id="A0A139W9C4"/>
<keyword evidence="2" id="KW-1185">Reference proteome</keyword>
<gene>
    <name evidence="1" type="primary">AUGUSTUS-3.0.2_31852</name>
    <name evidence="1" type="ORF">TcasGA2_TC031852</name>
</gene>
<evidence type="ECO:0000313" key="1">
    <source>
        <dbReference type="EMBL" id="KXZ75887.1"/>
    </source>
</evidence>
<reference evidence="1 2" key="2">
    <citation type="journal article" date="2010" name="Nucleic Acids Res.">
        <title>BeetleBase in 2010: revisions to provide comprehensive genomic information for Tribolium castaneum.</title>
        <authorList>
            <person name="Kim H.S."/>
            <person name="Murphy T."/>
            <person name="Xia J."/>
            <person name="Caragea D."/>
            <person name="Park Y."/>
            <person name="Beeman R.W."/>
            <person name="Lorenzen M.D."/>
            <person name="Butcher S."/>
            <person name="Manak J.R."/>
            <person name="Brown S.J."/>
        </authorList>
    </citation>
    <scope>NUCLEOTIDE SEQUENCE [LARGE SCALE GENOMIC DNA]</scope>
    <source>
        <strain evidence="1 2">Georgia GA2</strain>
    </source>
</reference>
<accession>A0A139W9C4</accession>
<reference evidence="1 2" key="1">
    <citation type="journal article" date="2008" name="Nature">
        <title>The genome of the model beetle and pest Tribolium castaneum.</title>
        <authorList>
            <consortium name="Tribolium Genome Sequencing Consortium"/>
            <person name="Richards S."/>
            <person name="Gibbs R.A."/>
            <person name="Weinstock G.M."/>
            <person name="Brown S.J."/>
            <person name="Denell R."/>
            <person name="Beeman R.W."/>
            <person name="Gibbs R."/>
            <person name="Beeman R.W."/>
            <person name="Brown S.J."/>
            <person name="Bucher G."/>
            <person name="Friedrich M."/>
            <person name="Grimmelikhuijzen C.J."/>
            <person name="Klingler M."/>
            <person name="Lorenzen M."/>
            <person name="Richards S."/>
            <person name="Roth S."/>
            <person name="Schroder R."/>
            <person name="Tautz D."/>
            <person name="Zdobnov E.M."/>
            <person name="Muzny D."/>
            <person name="Gibbs R.A."/>
            <person name="Weinstock G.M."/>
            <person name="Attaway T."/>
            <person name="Bell S."/>
            <person name="Buhay C.J."/>
            <person name="Chandrabose M.N."/>
            <person name="Chavez D."/>
            <person name="Clerk-Blankenburg K.P."/>
            <person name="Cree A."/>
            <person name="Dao M."/>
            <person name="Davis C."/>
            <person name="Chacko J."/>
            <person name="Dinh H."/>
            <person name="Dugan-Rocha S."/>
            <person name="Fowler G."/>
            <person name="Garner T.T."/>
            <person name="Garnes J."/>
            <person name="Gnirke A."/>
            <person name="Hawes A."/>
            <person name="Hernandez J."/>
            <person name="Hines S."/>
            <person name="Holder M."/>
            <person name="Hume J."/>
            <person name="Jhangiani S.N."/>
            <person name="Joshi V."/>
            <person name="Khan Z.M."/>
            <person name="Jackson L."/>
            <person name="Kovar C."/>
            <person name="Kowis A."/>
            <person name="Lee S."/>
            <person name="Lewis L.R."/>
            <person name="Margolis J."/>
            <person name="Morgan M."/>
            <person name="Nazareth L.V."/>
            <person name="Nguyen N."/>
            <person name="Okwuonu G."/>
            <person name="Parker D."/>
            <person name="Richards S."/>
            <person name="Ruiz S.J."/>
            <person name="Santibanez J."/>
            <person name="Savard J."/>
            <person name="Scherer S.E."/>
            <person name="Schneider B."/>
            <person name="Sodergren E."/>
            <person name="Tautz D."/>
            <person name="Vattahil S."/>
            <person name="Villasana D."/>
            <person name="White C.S."/>
            <person name="Wright R."/>
            <person name="Park Y."/>
            <person name="Beeman R.W."/>
            <person name="Lord J."/>
            <person name="Oppert B."/>
            <person name="Lorenzen M."/>
            <person name="Brown S."/>
            <person name="Wang L."/>
            <person name="Savard J."/>
            <person name="Tautz D."/>
            <person name="Richards S."/>
            <person name="Weinstock G."/>
            <person name="Gibbs R.A."/>
            <person name="Liu Y."/>
            <person name="Worley K."/>
            <person name="Weinstock G."/>
            <person name="Elsik C.G."/>
            <person name="Reese J.T."/>
            <person name="Elhaik E."/>
            <person name="Landan G."/>
            <person name="Graur D."/>
            <person name="Arensburger P."/>
            <person name="Atkinson P."/>
            <person name="Beeman R.W."/>
            <person name="Beidler J."/>
            <person name="Brown S.J."/>
            <person name="Demuth J.P."/>
            <person name="Drury D.W."/>
            <person name="Du Y.Z."/>
            <person name="Fujiwara H."/>
            <person name="Lorenzen M."/>
            <person name="Maselli V."/>
            <person name="Osanai M."/>
            <person name="Park Y."/>
            <person name="Robertson H.M."/>
            <person name="Tu Z."/>
            <person name="Wang J.J."/>
            <person name="Wang S."/>
            <person name="Richards S."/>
            <person name="Song H."/>
            <person name="Zhang L."/>
            <person name="Sodergren E."/>
            <person name="Werner D."/>
            <person name="Stanke M."/>
            <person name="Morgenstern B."/>
            <person name="Solovyev V."/>
            <person name="Kosarev P."/>
            <person name="Brown G."/>
            <person name="Chen H.C."/>
            <person name="Ermolaeva O."/>
            <person name="Hlavina W."/>
            <person name="Kapustin Y."/>
            <person name="Kiryutin B."/>
            <person name="Kitts P."/>
            <person name="Maglott D."/>
            <person name="Pruitt K."/>
            <person name="Sapojnikov V."/>
            <person name="Souvorov A."/>
            <person name="Mackey A.J."/>
            <person name="Waterhouse R.M."/>
            <person name="Wyder S."/>
            <person name="Zdobnov E.M."/>
            <person name="Zdobnov E.M."/>
            <person name="Wyder S."/>
            <person name="Kriventseva E.V."/>
            <person name="Kadowaki T."/>
            <person name="Bork P."/>
            <person name="Aranda M."/>
            <person name="Bao R."/>
            <person name="Beermann A."/>
            <person name="Berns N."/>
            <person name="Bolognesi R."/>
            <person name="Bonneton F."/>
            <person name="Bopp D."/>
            <person name="Brown S.J."/>
            <person name="Bucher G."/>
            <person name="Butts T."/>
            <person name="Chaumot A."/>
            <person name="Denell R.E."/>
            <person name="Ferrier D.E."/>
            <person name="Friedrich M."/>
            <person name="Gordon C.M."/>
            <person name="Jindra M."/>
            <person name="Klingler M."/>
            <person name="Lan Q."/>
            <person name="Lattorff H.M."/>
            <person name="Laudet V."/>
            <person name="von Levetsow C."/>
            <person name="Liu Z."/>
            <person name="Lutz R."/>
            <person name="Lynch J.A."/>
            <person name="da Fonseca R.N."/>
            <person name="Posnien N."/>
            <person name="Reuter R."/>
            <person name="Roth S."/>
            <person name="Savard J."/>
            <person name="Schinko J.B."/>
            <person name="Schmitt C."/>
            <person name="Schoppmeier M."/>
            <person name="Schroder R."/>
            <person name="Shippy T.D."/>
            <person name="Simonnet F."/>
            <person name="Marques-Souza H."/>
            <person name="Tautz D."/>
            <person name="Tomoyasu Y."/>
            <person name="Trauner J."/>
            <person name="Van der Zee M."/>
            <person name="Vervoort M."/>
            <person name="Wittkopp N."/>
            <person name="Wimmer E.A."/>
            <person name="Yang X."/>
            <person name="Jones A.K."/>
            <person name="Sattelle D.B."/>
            <person name="Ebert P.R."/>
            <person name="Nelson D."/>
            <person name="Scott J.G."/>
            <person name="Beeman R.W."/>
            <person name="Muthukrishnan S."/>
            <person name="Kramer K.J."/>
            <person name="Arakane Y."/>
            <person name="Beeman R.W."/>
            <person name="Zhu Q."/>
            <person name="Hogenkamp D."/>
            <person name="Dixit R."/>
            <person name="Oppert B."/>
            <person name="Jiang H."/>
            <person name="Zou Z."/>
            <person name="Marshall J."/>
            <person name="Elpidina E."/>
            <person name="Vinokurov K."/>
            <person name="Oppert C."/>
            <person name="Zou Z."/>
            <person name="Evans J."/>
            <person name="Lu Z."/>
            <person name="Zhao P."/>
            <person name="Sumathipala N."/>
            <person name="Altincicek B."/>
            <person name="Vilcinskas A."/>
            <person name="Williams M."/>
            <person name="Hultmark D."/>
            <person name="Hetru C."/>
            <person name="Jiang H."/>
            <person name="Grimmelikhuijzen C.J."/>
            <person name="Hauser F."/>
            <person name="Cazzamali G."/>
            <person name="Williamson M."/>
            <person name="Park Y."/>
            <person name="Li B."/>
            <person name="Tanaka Y."/>
            <person name="Predel R."/>
            <person name="Neupert S."/>
            <person name="Schachtner J."/>
            <person name="Verleyen P."/>
            <person name="Raible F."/>
            <person name="Bork P."/>
            <person name="Friedrich M."/>
            <person name="Walden K.K."/>
            <person name="Robertson H.M."/>
            <person name="Angeli S."/>
            <person name="Foret S."/>
            <person name="Bucher G."/>
            <person name="Schuetz S."/>
            <person name="Maleszka R."/>
            <person name="Wimmer E.A."/>
            <person name="Beeman R.W."/>
            <person name="Lorenzen M."/>
            <person name="Tomoyasu Y."/>
            <person name="Miller S.C."/>
            <person name="Grossmann D."/>
            <person name="Bucher G."/>
        </authorList>
    </citation>
    <scope>NUCLEOTIDE SEQUENCE [LARGE SCALE GENOMIC DNA]</scope>
    <source>
        <strain evidence="1 2">Georgia GA2</strain>
    </source>
</reference>
<dbReference type="Proteomes" id="UP000007266">
    <property type="component" value="Unassembled WGS sequence"/>
</dbReference>
<dbReference type="AlphaFoldDB" id="A0A139W9C4"/>